<evidence type="ECO:0000313" key="2">
    <source>
        <dbReference type="EMBL" id="KKS44777.1"/>
    </source>
</evidence>
<gene>
    <name evidence="2" type="ORF">UV07_C0003G0012</name>
</gene>
<keyword evidence="1" id="KW-0472">Membrane</keyword>
<feature type="transmembrane region" description="Helical" evidence="1">
    <location>
        <begin position="413"/>
        <end position="436"/>
    </location>
</feature>
<evidence type="ECO:0000256" key="1">
    <source>
        <dbReference type="SAM" id="Phobius"/>
    </source>
</evidence>
<comment type="caution">
    <text evidence="2">The sequence shown here is derived from an EMBL/GenBank/DDBJ whole genome shotgun (WGS) entry which is preliminary data.</text>
</comment>
<feature type="transmembrane region" description="Helical" evidence="1">
    <location>
        <begin position="382"/>
        <end position="401"/>
    </location>
</feature>
<keyword evidence="1" id="KW-0812">Transmembrane</keyword>
<feature type="transmembrane region" description="Helical" evidence="1">
    <location>
        <begin position="309"/>
        <end position="327"/>
    </location>
</feature>
<feature type="transmembrane region" description="Helical" evidence="1">
    <location>
        <begin position="195"/>
        <end position="213"/>
    </location>
</feature>
<feature type="transmembrane region" description="Helical" evidence="1">
    <location>
        <begin position="97"/>
        <end position="116"/>
    </location>
</feature>
<keyword evidence="1" id="KW-1133">Transmembrane helix</keyword>
<organism evidence="2 3">
    <name type="scientific">Candidatus Azambacteria bacterium GW2011_GWB1_42_17</name>
    <dbReference type="NCBI Taxonomy" id="1618615"/>
    <lineage>
        <taxon>Bacteria</taxon>
        <taxon>Candidatus Azamiibacteriota</taxon>
    </lineage>
</organism>
<feature type="transmembrane region" description="Helical" evidence="1">
    <location>
        <begin position="9"/>
        <end position="27"/>
    </location>
</feature>
<dbReference type="Proteomes" id="UP000033986">
    <property type="component" value="Unassembled WGS sequence"/>
</dbReference>
<protein>
    <submittedName>
        <fullName evidence="2">Uncharacterized protein</fullName>
    </submittedName>
</protein>
<dbReference type="AlphaFoldDB" id="A0A0G0Z7R5"/>
<accession>A0A0G0Z7R5</accession>
<feature type="transmembrane region" description="Helical" evidence="1">
    <location>
        <begin position="339"/>
        <end position="357"/>
    </location>
</feature>
<sequence>MKFPKFNRYWLEIIFILLVGLVPLLWFKGGYLAAGHDMSYPLAPIDFWLDRLYVWTDRIGSFGSNQTDAIPGLFNHGLQALFYGLTDSMIVAQRLDFIFWFTLPGIAMYILLRSLYPKKEDYPTRISGTLFYMLNHYLLQAWIIAEATKFSIVTALPLVILAIINVNLRGASVIKNSILIGFTLFFLNGGGGIPLWGGLAIPVITTMFISLLISPQTLSSKLRRAFGFSALSIFFVFLLNIYWIYPYIMSYKYNYIHKIGAAGGSEGAIAWSQEISKNASLTNLIKLQGIPDWYDNPQHPYSNTLLTNYFFLILAIVFPVIAFMSLLNKGDQAHSGKAYKVIFLAILLVAILFTAGSHPPTGILYNLALKYIPGFPIFRTPFYKFGMALWFAYSCLVAVGLKQLTYFFKKSSFFALIIFLILLATYNYPAFTGVFFDWSNKYSTRVQVPDYILEAKKELDRNNFSTRTLMLPQLNDGNKHIAYDWKYFSLSSIPSILSRRPVLLNDAVLSGNESGLVNAIYQQLEKFSQSPLLKYAGVDKVIVQDDFNVDENMDYLISPTKEAILREPNSTAHKDVSKWKFFNINDPETKPLIYIPQSFSYILAETSHLSRISQISGFPSLADAFVFKHISKRSNLDSVIDRGNIQNITIQSQCLNCEERQINVARSNPPPISPSNPFYFLIEFIDRQKSRKYKIPTEKIDFTLGTMSKEVSAMDTIIVNPKNSGTIDDLLAKWGVNVNLISRLFHGIGHQSQKDEYTRRIYFYYWSLLTSIQKWREFELTELTRIELGKFEDLLSRNVQELNFIPEISVSNYDVQSKLYSVTVPYAGTYRLAVYNYKPQDREILSGFVNNYPYNFTKSTLNNKWYFGEQIKLNNESQTIILPELLRREKSYPGFKINTPAGSSKCEQVDLGRIDEEINYDLSLEYQTLSDRLVKIKLWETNKYFPEGKEKPIYPQTDKDTSDPFSYRLNIKYKPSLYAETATVRICIEGDYDFPAIFELKKVKVTEKYPDYLVFIVKENSLFTPINYNLQFVALNQTAYLIRVSNASDQFILGFNSRFDQQWGLREVDTNLANPYFKDSEKKFLGGKVTEYKRQDKHILSDLVFKGGPPRSPDIELNAYGNGWLVNSGGKKESTYLIEYQTQNTLYKTTLISVVSFFGLLLIYLVSIFQKNEK</sequence>
<dbReference type="EMBL" id="LCDB01000003">
    <property type="protein sequence ID" value="KKS44777.1"/>
    <property type="molecule type" value="Genomic_DNA"/>
</dbReference>
<proteinExistence type="predicted"/>
<feature type="transmembrane region" description="Helical" evidence="1">
    <location>
        <begin position="150"/>
        <end position="168"/>
    </location>
</feature>
<name>A0A0G0Z7R5_9BACT</name>
<reference evidence="2 3" key="1">
    <citation type="journal article" date="2015" name="Nature">
        <title>rRNA introns, odd ribosomes, and small enigmatic genomes across a large radiation of phyla.</title>
        <authorList>
            <person name="Brown C.T."/>
            <person name="Hug L.A."/>
            <person name="Thomas B.C."/>
            <person name="Sharon I."/>
            <person name="Castelle C.J."/>
            <person name="Singh A."/>
            <person name="Wilkins M.J."/>
            <person name="Williams K.H."/>
            <person name="Banfield J.F."/>
        </authorList>
    </citation>
    <scope>NUCLEOTIDE SEQUENCE [LARGE SCALE GENOMIC DNA]</scope>
</reference>
<feature type="transmembrane region" description="Helical" evidence="1">
    <location>
        <begin position="1151"/>
        <end position="1169"/>
    </location>
</feature>
<feature type="transmembrane region" description="Helical" evidence="1">
    <location>
        <begin position="225"/>
        <end position="245"/>
    </location>
</feature>
<evidence type="ECO:0000313" key="3">
    <source>
        <dbReference type="Proteomes" id="UP000033986"/>
    </source>
</evidence>